<protein>
    <submittedName>
        <fullName evidence="3">Nuclear pore membrane glycoprotein 210-like isoform A</fullName>
    </submittedName>
</protein>
<dbReference type="Pfam" id="PF26182">
    <property type="entry name" value="Ig_NUP210_5th"/>
    <property type="match status" value="1"/>
</dbReference>
<evidence type="ECO:0000313" key="4">
    <source>
        <dbReference type="Proteomes" id="UP000050525"/>
    </source>
</evidence>
<dbReference type="InterPro" id="IPR008964">
    <property type="entry name" value="Invasin/intimin_cell_adhesion"/>
</dbReference>
<dbReference type="eggNOG" id="KOG1833">
    <property type="taxonomic scope" value="Eukaryota"/>
</dbReference>
<organism evidence="3 4">
    <name type="scientific">Alligator mississippiensis</name>
    <name type="common">American alligator</name>
    <dbReference type="NCBI Taxonomy" id="8496"/>
    <lineage>
        <taxon>Eukaryota</taxon>
        <taxon>Metazoa</taxon>
        <taxon>Chordata</taxon>
        <taxon>Craniata</taxon>
        <taxon>Vertebrata</taxon>
        <taxon>Euteleostomi</taxon>
        <taxon>Archelosauria</taxon>
        <taxon>Archosauria</taxon>
        <taxon>Crocodylia</taxon>
        <taxon>Alligatoridae</taxon>
        <taxon>Alligatorinae</taxon>
        <taxon>Alligator</taxon>
    </lineage>
</organism>
<reference evidence="3 4" key="1">
    <citation type="journal article" date="2012" name="Genome Biol.">
        <title>Sequencing three crocodilian genomes to illuminate the evolution of archosaurs and amniotes.</title>
        <authorList>
            <person name="St John J.A."/>
            <person name="Braun E.L."/>
            <person name="Isberg S.R."/>
            <person name="Miles L.G."/>
            <person name="Chong A.Y."/>
            <person name="Gongora J."/>
            <person name="Dalzell P."/>
            <person name="Moran C."/>
            <person name="Bed'hom B."/>
            <person name="Abzhanov A."/>
            <person name="Burgess S.C."/>
            <person name="Cooksey A.M."/>
            <person name="Castoe T.A."/>
            <person name="Crawford N.G."/>
            <person name="Densmore L.D."/>
            <person name="Drew J.C."/>
            <person name="Edwards S.V."/>
            <person name="Faircloth B.C."/>
            <person name="Fujita M.K."/>
            <person name="Greenwold M.J."/>
            <person name="Hoffmann F.G."/>
            <person name="Howard J.M."/>
            <person name="Iguchi T."/>
            <person name="Janes D.E."/>
            <person name="Khan S.Y."/>
            <person name="Kohno S."/>
            <person name="de Koning A.J."/>
            <person name="Lance S.L."/>
            <person name="McCarthy F.M."/>
            <person name="McCormack J.E."/>
            <person name="Merchant M.E."/>
            <person name="Peterson D.G."/>
            <person name="Pollock D.D."/>
            <person name="Pourmand N."/>
            <person name="Raney B.J."/>
            <person name="Roessler K.A."/>
            <person name="Sanford J.R."/>
            <person name="Sawyer R.H."/>
            <person name="Schmidt C.J."/>
            <person name="Triplett E.W."/>
            <person name="Tuberville T.D."/>
            <person name="Venegas-Anaya M."/>
            <person name="Howard J.T."/>
            <person name="Jarvis E.D."/>
            <person name="Guillette L.J.Jr."/>
            <person name="Glenn T.C."/>
            <person name="Green R.E."/>
            <person name="Ray D.A."/>
        </authorList>
    </citation>
    <scope>NUCLEOTIDE SEQUENCE [LARGE SCALE GENOMIC DNA]</scope>
    <source>
        <strain evidence="3">KSC_2009_1</strain>
    </source>
</reference>
<dbReference type="Pfam" id="PF22957">
    <property type="entry name" value="NUP210_Ig"/>
    <property type="match status" value="1"/>
</dbReference>
<dbReference type="InterPro" id="IPR055099">
    <property type="entry name" value="Ig_NUP210_7th"/>
</dbReference>
<dbReference type="InterPro" id="IPR058779">
    <property type="entry name" value="Ig_NUP210_13th"/>
</dbReference>
<keyword evidence="1" id="KW-0812">Transmembrane</keyword>
<keyword evidence="1" id="KW-1133">Transmembrane helix</keyword>
<dbReference type="InterPro" id="IPR055094">
    <property type="entry name" value="NUP210_Ig15"/>
</dbReference>
<dbReference type="Pfam" id="PF24935">
    <property type="entry name" value="Ig_NUP210_6th"/>
    <property type="match status" value="1"/>
</dbReference>
<dbReference type="InterPro" id="IPR057586">
    <property type="entry name" value="Ig_NUP210_16th"/>
</dbReference>
<sequence length="1375" mass="151232">MRAASGLPNCTIYVVEAAFLGFTIQPGDRWVLEVRGVYTITVEVYDKASTKVYLSDVLKGGITIIKAALTSVLLQVEGGSGNFTWTSSNQSVVTVTIKGVVTAGLVGGQSTVQARDVQNPFHYGEIQVYVLRPTKMEFLPFHADIEIGQVLEAPLMMYYIDRETRETVAFTDCSLLELDVSTDKQGIFTPAEEGVQKPGQRFCSSIQLAAKALGHTLVTVSATIYQEYFEASATFATYEPLKAVNPVEVALVTWQSLKEVVFEGGPGPWILEPSRFFLELTMEHEEKIKVTQVRLPTKRKQNQYIYRIVCLELGEQVLTFRVGNQPGVLNPNPAVEMVQVIFICAHPASMSVTPVYNVSAGAQPCPLLQHNKQLEVSNLLNSAAVELILVEDVTIVPENITMYNHPAIKEIFDLVEGSGYFLVNSSEDDIVNITYLEAESAIEVIPLQPGSLTMAVYDLCLAFLGPAATYLHVSDIYELEVDLVDKIEIGKSVFITVRVLSFHHYPFRSKYFKHMKLKLQAASAVFTLAKMEEVGEYSEIHVLQAVAVGQTTLVAIAWDKMGRKFTSPPRKVEVFPPFKLIPKKMTLIPHNMMQVMSEGGPQPQSIIHFSINNETVAVVNRLGQVTAKTVGTAIIQGTIQAVSEDTGRVIVFSQDQIELEVVQLRAVRIHVPATRLITATEMPVYVKGMTSMQTPFSFGSAKAGLIFQWSVSKRDVLDLLPQHSEVSLQLLPENNFAMVIYTKVAGRTSIKVTVQCLNVSAGQFEGNLAELSDEIQILVFDKLLLFSPECPTEQILMSTNSQLKLFTNREGAAFVSSRILKCNPNSSVIEDHGQGLLRAGAITGTAVLEVTSVELFGVNQTVITGVRVAPVSYMTISTSPKLYTTGSTPLVAFPLGMALTLTVEFYNNIGEKFHAQNTQIYLALNRDDLLLIRPGSKNYTYIAQAVNRGVTLLGIWDAKHPGMADYIPVPVEYAIEPDISKPSAVGDVICFSTPLVNQEGEPGMWHISPSGILEMDSVSGAAFVKSPGTATVFHDIPGIGKTYREVVVNSSSRLSPQLSPKGYLTNTPDSSKLQVFVATSSAESTLKGPCSPVQMYAISNLLLPESHLMCQVEFSNPMFDIPASKVFSIQSKFSIERGLYACLITAKPQSDEVRLALSFAEASVYVMVSLSSQQSKDGTQRILVPFLPAFYINHSELVFSSKQLSGEIKVLGTEKVLEKLEVHPSIPAIIVRHPEYTPDMPGLVSYPINVANLTSLRQRAAPIFINISCVLTGQRDAVEVKVLAEQHMFGQCSEAGIVQQLMSSYQILLFTLFAVLASTAVIFLTYNTFLTRVQTVPIVYIPTSAASQTGYYSPTNPQHHNGRNRMQHWLWSMRR</sequence>
<dbReference type="Proteomes" id="UP000050525">
    <property type="component" value="Unassembled WGS sequence"/>
</dbReference>
<feature type="domain" description="BIG2" evidence="2">
    <location>
        <begin position="574"/>
        <end position="649"/>
    </location>
</feature>
<name>A0A151PIV0_ALLMI</name>
<feature type="transmembrane region" description="Helical" evidence="1">
    <location>
        <begin position="1307"/>
        <end position="1326"/>
    </location>
</feature>
<dbReference type="InterPro" id="IPR055095">
    <property type="entry name" value="NUP210_Ig_C"/>
</dbReference>
<evidence type="ECO:0000256" key="1">
    <source>
        <dbReference type="SAM" id="Phobius"/>
    </source>
</evidence>
<evidence type="ECO:0000259" key="2">
    <source>
        <dbReference type="SMART" id="SM00635"/>
    </source>
</evidence>
<dbReference type="Pfam" id="PF22959">
    <property type="entry name" value="Ig_NUP210_15th"/>
    <property type="match status" value="1"/>
</dbReference>
<keyword evidence="4" id="KW-1185">Reference proteome</keyword>
<dbReference type="InterPro" id="IPR045197">
    <property type="entry name" value="NUP210-like"/>
</dbReference>
<dbReference type="InterPro" id="IPR003343">
    <property type="entry name" value="Big_2"/>
</dbReference>
<dbReference type="InterPro" id="IPR056898">
    <property type="entry name" value="Ig_NUP210_6th"/>
</dbReference>
<dbReference type="Pfam" id="PF24902">
    <property type="entry name" value="Ig_NUP210_9th"/>
    <property type="match status" value="1"/>
</dbReference>
<dbReference type="STRING" id="8496.A0A151PIV0"/>
<dbReference type="Pfam" id="PF25354">
    <property type="entry name" value="Ig_NUP210_16th"/>
    <property type="match status" value="1"/>
</dbReference>
<dbReference type="Pfam" id="PF02368">
    <property type="entry name" value="Big_2"/>
    <property type="match status" value="1"/>
</dbReference>
<dbReference type="PANTHER" id="PTHR23019">
    <property type="entry name" value="NUCLEAR PORE MEMBRANE GLYCOPROTEIN GP210-RELATED"/>
    <property type="match status" value="1"/>
</dbReference>
<dbReference type="Pfam" id="PF26183">
    <property type="entry name" value="Ig_NUP210_14th"/>
    <property type="match status" value="1"/>
</dbReference>
<dbReference type="EMBL" id="AKHW03000117">
    <property type="protein sequence ID" value="KYO49041.1"/>
    <property type="molecule type" value="Genomic_DNA"/>
</dbReference>
<dbReference type="PANTHER" id="PTHR23019:SF1">
    <property type="entry name" value="NUCLEAR PORE MEMBRANE GLYCOPROTEIN 210-LIKE"/>
    <property type="match status" value="1"/>
</dbReference>
<proteinExistence type="predicted"/>
<accession>A0A151PIV0</accession>
<dbReference type="SMART" id="SM00635">
    <property type="entry name" value="BID_2"/>
    <property type="match status" value="1"/>
</dbReference>
<keyword evidence="1" id="KW-0472">Membrane</keyword>
<dbReference type="GO" id="GO:0005643">
    <property type="term" value="C:nuclear pore"/>
    <property type="evidence" value="ECO:0007669"/>
    <property type="project" value="TreeGrafter"/>
</dbReference>
<comment type="caution">
    <text evidence="3">The sequence shown here is derived from an EMBL/GenBank/DDBJ whole genome shotgun (WGS) entry which is preliminary data.</text>
</comment>
<dbReference type="Gene3D" id="2.60.40.1080">
    <property type="match status" value="1"/>
</dbReference>
<gene>
    <name evidence="3" type="primary">NUP210L</name>
    <name evidence="3" type="ORF">Y1Q_0018811</name>
</gene>
<dbReference type="SUPFAM" id="SSF49373">
    <property type="entry name" value="Invasin/intimin cell-adhesion fragments"/>
    <property type="match status" value="2"/>
</dbReference>
<dbReference type="InterPro" id="IPR056899">
    <property type="entry name" value="Ig_NUP210_9th"/>
</dbReference>
<evidence type="ECO:0000313" key="3">
    <source>
        <dbReference type="EMBL" id="KYO49041.1"/>
    </source>
</evidence>
<dbReference type="Pfam" id="PF22962">
    <property type="entry name" value="Ig_NUP210_7th"/>
    <property type="match status" value="1"/>
</dbReference>
<dbReference type="Pfam" id="PF26181">
    <property type="entry name" value="Ig_NUP210_13th"/>
    <property type="match status" value="1"/>
</dbReference>